<dbReference type="SUPFAM" id="SSF82185">
    <property type="entry name" value="Histone H3 K4-specific methyltransferase SET7/9 N-terminal domain"/>
    <property type="match status" value="1"/>
</dbReference>
<sequence>MTKRKILFGALAVFTCYLFYLLYLFVISPKTNLQSIYLIPDDAVFVMESDRPVASWSKISESRAWQHLKNNTYFAELTENIQQVDTIFNSKRTLFEFFDDRSLFISIHTISKKDYGIFYVLDLKRIAKLKLLKTYLDTLLDEGYVLSKRNYHEHEILEVYDRSSKETMYLAFIKNQLIASFTHSLVEASIDQHQEPVLGRDHNFIEINQQVGYENLFRLYVNYSQFNSYYYQFTDTPTDWVDAMGNNFLFSGFSFDMDAQSTLTANGFTNIDYKNENYLEALQRSGKAKRTIPSIAPKSTALYLSYGFDSFSEFYQNFMTVQKANNSAEFRGYEAGIKKVEKFLNINVQDNFVSWVGDEIAILQIKSSLSNKENDLALVLKTNDVDQAKENLDVLLRQIRKKTPVKFKAVSYKGHEIHFLSIKGFFKMVLGSRFKEFDKPYFTIIGAYVVFSDSPNTIKTIINGYQDGSTLATDPDFLSFDRRLEKETSLHAYANTPLLYDTFYTMADKATKSSLRQNKDFIICFPQVGFQLTPEDDLFRSRLVVGYEDVAQVKKKYVAEKPEATVSKTGGANEITETVFNLPPIYPNDLTAKVFVSNYGNGNIRFKVDLKNGRKHGRYSAYHPNGKKKITGRFKEDQQVGTWRYFDEEGNQMLKKKF</sequence>
<dbReference type="InterPro" id="IPR021787">
    <property type="entry name" value="DUF3352"/>
</dbReference>
<reference evidence="2 3" key="1">
    <citation type="submission" date="2015-09" db="EMBL/GenBank/DDBJ databases">
        <title>Genome sequence of the marine flavobacterium Croceitalea dokdonensis DOKDO 023 that contains proton- and sodium-pumping rhodopsins.</title>
        <authorList>
            <person name="Kwon S.-K."/>
            <person name="Lee H.K."/>
            <person name="Kwak M.-J."/>
            <person name="Kim J.F."/>
        </authorList>
    </citation>
    <scope>NUCLEOTIDE SEQUENCE [LARGE SCALE GENOMIC DNA]</scope>
    <source>
        <strain evidence="2 3">DOKDO 023</strain>
    </source>
</reference>
<evidence type="ECO:0008006" key="4">
    <source>
        <dbReference type="Google" id="ProtNLM"/>
    </source>
</evidence>
<dbReference type="EMBL" id="LDJX01000003">
    <property type="protein sequence ID" value="KPM32259.1"/>
    <property type="molecule type" value="Genomic_DNA"/>
</dbReference>
<dbReference type="STRING" id="1300341.I595_1909"/>
<dbReference type="Proteomes" id="UP000050280">
    <property type="component" value="Unassembled WGS sequence"/>
</dbReference>
<name>A0A0P7B276_9FLAO</name>
<keyword evidence="1" id="KW-1133">Transmembrane helix</keyword>
<dbReference type="Pfam" id="PF11832">
    <property type="entry name" value="DUF3352"/>
    <property type="match status" value="1"/>
</dbReference>
<keyword evidence="3" id="KW-1185">Reference proteome</keyword>
<evidence type="ECO:0000256" key="1">
    <source>
        <dbReference type="SAM" id="Phobius"/>
    </source>
</evidence>
<evidence type="ECO:0000313" key="2">
    <source>
        <dbReference type="EMBL" id="KPM32259.1"/>
    </source>
</evidence>
<accession>A0A0P7B276</accession>
<organism evidence="2 3">
    <name type="scientific">Croceitalea dokdonensis DOKDO 023</name>
    <dbReference type="NCBI Taxonomy" id="1300341"/>
    <lineage>
        <taxon>Bacteria</taxon>
        <taxon>Pseudomonadati</taxon>
        <taxon>Bacteroidota</taxon>
        <taxon>Flavobacteriia</taxon>
        <taxon>Flavobacteriales</taxon>
        <taxon>Flavobacteriaceae</taxon>
        <taxon>Croceitalea</taxon>
    </lineage>
</organism>
<feature type="transmembrane region" description="Helical" evidence="1">
    <location>
        <begin position="7"/>
        <end position="26"/>
    </location>
</feature>
<dbReference type="RefSeq" id="WP_054559021.1">
    <property type="nucleotide sequence ID" value="NZ_LDJX01000003.1"/>
</dbReference>
<keyword evidence="1" id="KW-0472">Membrane</keyword>
<keyword evidence="1" id="KW-0812">Transmembrane</keyword>
<gene>
    <name evidence="2" type="ORF">I595_1909</name>
</gene>
<evidence type="ECO:0000313" key="3">
    <source>
        <dbReference type="Proteomes" id="UP000050280"/>
    </source>
</evidence>
<dbReference type="Gene3D" id="2.20.110.10">
    <property type="entry name" value="Histone H3 K4-specific methyltransferase SET7/9 N-terminal domain"/>
    <property type="match status" value="1"/>
</dbReference>
<protein>
    <recommendedName>
        <fullName evidence="4">DUF3352 domain-containing protein</fullName>
    </recommendedName>
</protein>
<dbReference type="OrthoDB" id="671157at2"/>
<comment type="caution">
    <text evidence="2">The sequence shown here is derived from an EMBL/GenBank/DDBJ whole genome shotgun (WGS) entry which is preliminary data.</text>
</comment>
<proteinExistence type="predicted"/>
<dbReference type="AlphaFoldDB" id="A0A0P7B276"/>